<keyword evidence="7 12" id="KW-0862">Zinc</keyword>
<comment type="function">
    <text evidence="2 13">This enzyme scavenges exogenous and endogenous cytidine and 2'-deoxycytidine for UMP synthesis.</text>
</comment>
<comment type="catalytic activity">
    <reaction evidence="13">
        <text>2'-deoxycytidine + H2O + H(+) = 2'-deoxyuridine + NH4(+)</text>
        <dbReference type="Rhea" id="RHEA:13433"/>
        <dbReference type="ChEBI" id="CHEBI:15377"/>
        <dbReference type="ChEBI" id="CHEBI:15378"/>
        <dbReference type="ChEBI" id="CHEBI:15698"/>
        <dbReference type="ChEBI" id="CHEBI:16450"/>
        <dbReference type="ChEBI" id="CHEBI:28938"/>
        <dbReference type="EC" id="3.5.4.5"/>
    </reaction>
</comment>
<name>A0A154PSF6_DUFNO</name>
<evidence type="ECO:0000313" key="15">
    <source>
        <dbReference type="EMBL" id="KZC14832.1"/>
    </source>
</evidence>
<dbReference type="NCBIfam" id="TIGR01354">
    <property type="entry name" value="cyt_deam_tetra"/>
    <property type="match status" value="1"/>
</dbReference>
<dbReference type="EC" id="3.5.4.5" evidence="4 13"/>
<reference evidence="15 16" key="1">
    <citation type="submission" date="2015-07" db="EMBL/GenBank/DDBJ databases">
        <title>The genome of Dufourea novaeangliae.</title>
        <authorList>
            <person name="Pan H."/>
            <person name="Kapheim K."/>
        </authorList>
    </citation>
    <scope>NUCLEOTIDE SEQUENCE [LARGE SCALE GENOMIC DNA]</scope>
    <source>
        <strain evidence="15">0120121106</strain>
        <tissue evidence="15">Whole body</tissue>
    </source>
</reference>
<comment type="similarity">
    <text evidence="3 13">Belongs to the cytidine and deoxycytidylate deaminase family.</text>
</comment>
<dbReference type="PANTHER" id="PTHR11644">
    <property type="entry name" value="CYTIDINE DEAMINASE"/>
    <property type="match status" value="1"/>
</dbReference>
<sequence length="139" mass="15076">YFSEPDIQSLIRSSVLVRENSYSPYSNFKVGAAVLCSDDTISTGCNVENVSYPVGTCAERVAIAKAVSEGKRKFKALAVVADNVNNSFVSPCGMCRQYIAEFGNIPVYMSSPDMTIALKCTVSNLLPHAFISMNAEMIQ</sequence>
<dbReference type="GO" id="GO:0042802">
    <property type="term" value="F:identical protein binding"/>
    <property type="evidence" value="ECO:0007669"/>
    <property type="project" value="UniProtKB-ARBA"/>
</dbReference>
<feature type="binding site" evidence="12">
    <location>
        <position position="92"/>
    </location>
    <ligand>
        <name>Zn(2+)</name>
        <dbReference type="ChEBI" id="CHEBI:29105"/>
        <note>catalytic</note>
    </ligand>
</feature>
<dbReference type="InterPro" id="IPR006262">
    <property type="entry name" value="Cyt_deam_tetra"/>
</dbReference>
<evidence type="ECO:0000256" key="6">
    <source>
        <dbReference type="ARBA" id="ARBA00022801"/>
    </source>
</evidence>
<evidence type="ECO:0000256" key="2">
    <source>
        <dbReference type="ARBA" id="ARBA00003949"/>
    </source>
</evidence>
<dbReference type="InterPro" id="IPR016193">
    <property type="entry name" value="Cytidine_deaminase-like"/>
</dbReference>
<evidence type="ECO:0000256" key="11">
    <source>
        <dbReference type="PIRSR" id="PIRSR606262-2"/>
    </source>
</evidence>
<feature type="active site" description="Proton donor" evidence="10">
    <location>
        <position position="59"/>
    </location>
</feature>
<proteinExistence type="inferred from homology"/>
<evidence type="ECO:0000259" key="14">
    <source>
        <dbReference type="PROSITE" id="PS51747"/>
    </source>
</evidence>
<dbReference type="GO" id="GO:0072527">
    <property type="term" value="P:pyrimidine-containing compound metabolic process"/>
    <property type="evidence" value="ECO:0007669"/>
    <property type="project" value="UniProtKB-ARBA"/>
</dbReference>
<evidence type="ECO:0000256" key="4">
    <source>
        <dbReference type="ARBA" id="ARBA00012783"/>
    </source>
</evidence>
<dbReference type="NCBIfam" id="NF004064">
    <property type="entry name" value="PRK05578.1"/>
    <property type="match status" value="1"/>
</dbReference>
<dbReference type="STRING" id="178035.A0A154PSF6"/>
<evidence type="ECO:0000256" key="13">
    <source>
        <dbReference type="RuleBase" id="RU364006"/>
    </source>
</evidence>
<dbReference type="Gene3D" id="3.40.140.10">
    <property type="entry name" value="Cytidine Deaminase, domain 2"/>
    <property type="match status" value="1"/>
</dbReference>
<dbReference type="InterPro" id="IPR050202">
    <property type="entry name" value="Cyt/Deoxycyt_deaminase"/>
</dbReference>
<dbReference type="Proteomes" id="UP000076502">
    <property type="component" value="Unassembled WGS sequence"/>
</dbReference>
<dbReference type="FunFam" id="3.40.140.10:FF:000008">
    <property type="entry name" value="Cytidine deaminase"/>
    <property type="match status" value="1"/>
</dbReference>
<gene>
    <name evidence="15" type="ORF">WN55_07409</name>
</gene>
<dbReference type="GO" id="GO:0005829">
    <property type="term" value="C:cytosol"/>
    <property type="evidence" value="ECO:0007669"/>
    <property type="project" value="TreeGrafter"/>
</dbReference>
<accession>A0A154PSF6</accession>
<keyword evidence="16" id="KW-1185">Reference proteome</keyword>
<evidence type="ECO:0000256" key="10">
    <source>
        <dbReference type="PIRSR" id="PIRSR606262-1"/>
    </source>
</evidence>
<evidence type="ECO:0000256" key="8">
    <source>
        <dbReference type="ARBA" id="ARBA00032005"/>
    </source>
</evidence>
<organism evidence="15 16">
    <name type="scientific">Dufourea novaeangliae</name>
    <name type="common">Sweat bee</name>
    <dbReference type="NCBI Taxonomy" id="178035"/>
    <lineage>
        <taxon>Eukaryota</taxon>
        <taxon>Metazoa</taxon>
        <taxon>Ecdysozoa</taxon>
        <taxon>Arthropoda</taxon>
        <taxon>Hexapoda</taxon>
        <taxon>Insecta</taxon>
        <taxon>Pterygota</taxon>
        <taxon>Neoptera</taxon>
        <taxon>Endopterygota</taxon>
        <taxon>Hymenoptera</taxon>
        <taxon>Apocrita</taxon>
        <taxon>Aculeata</taxon>
        <taxon>Apoidea</taxon>
        <taxon>Anthophila</taxon>
        <taxon>Halictidae</taxon>
        <taxon>Rophitinae</taxon>
        <taxon>Dufourea</taxon>
    </lineage>
</organism>
<evidence type="ECO:0000256" key="1">
    <source>
        <dbReference type="ARBA" id="ARBA00001947"/>
    </source>
</evidence>
<dbReference type="AlphaFoldDB" id="A0A154PSF6"/>
<feature type="binding site" evidence="11">
    <location>
        <begin position="46"/>
        <end position="52"/>
    </location>
    <ligand>
        <name>substrate</name>
    </ligand>
</feature>
<comment type="cofactor">
    <cofactor evidence="1 12 13">
        <name>Zn(2+)</name>
        <dbReference type="ChEBI" id="CHEBI:29105"/>
    </cofactor>
</comment>
<dbReference type="CDD" id="cd01283">
    <property type="entry name" value="cytidine_deaminase"/>
    <property type="match status" value="1"/>
</dbReference>
<dbReference type="PANTHER" id="PTHR11644:SF2">
    <property type="entry name" value="CYTIDINE DEAMINASE"/>
    <property type="match status" value="1"/>
</dbReference>
<keyword evidence="5 12" id="KW-0479">Metal-binding</keyword>
<dbReference type="OrthoDB" id="414540at2759"/>
<evidence type="ECO:0000256" key="12">
    <source>
        <dbReference type="PIRSR" id="PIRSR606262-3"/>
    </source>
</evidence>
<feature type="non-terminal residue" evidence="15">
    <location>
        <position position="1"/>
    </location>
</feature>
<dbReference type="SUPFAM" id="SSF53927">
    <property type="entry name" value="Cytidine deaminase-like"/>
    <property type="match status" value="1"/>
</dbReference>
<dbReference type="EMBL" id="KQ435127">
    <property type="protein sequence ID" value="KZC14832.1"/>
    <property type="molecule type" value="Genomic_DNA"/>
</dbReference>
<feature type="binding site" evidence="12">
    <location>
        <position position="57"/>
    </location>
    <ligand>
        <name>Zn(2+)</name>
        <dbReference type="ChEBI" id="CHEBI:29105"/>
        <note>catalytic</note>
    </ligand>
</feature>
<dbReference type="GO" id="GO:0055086">
    <property type="term" value="P:nucleobase-containing small molecule metabolic process"/>
    <property type="evidence" value="ECO:0007669"/>
    <property type="project" value="UniProtKB-ARBA"/>
</dbReference>
<keyword evidence="6 13" id="KW-0378">Hydrolase</keyword>
<feature type="binding site" evidence="12">
    <location>
        <position position="95"/>
    </location>
    <ligand>
        <name>Zn(2+)</name>
        <dbReference type="ChEBI" id="CHEBI:29105"/>
        <note>catalytic</note>
    </ligand>
</feature>
<dbReference type="InterPro" id="IPR002125">
    <property type="entry name" value="CMP_dCMP_dom"/>
</dbReference>
<evidence type="ECO:0000313" key="16">
    <source>
        <dbReference type="Proteomes" id="UP000076502"/>
    </source>
</evidence>
<dbReference type="InterPro" id="IPR016192">
    <property type="entry name" value="APOBEC/CMP_deaminase_Zn-bd"/>
</dbReference>
<feature type="domain" description="CMP/dCMP-type deaminase" evidence="14">
    <location>
        <begin position="5"/>
        <end position="133"/>
    </location>
</feature>
<protein>
    <recommendedName>
        <fullName evidence="4 13">Cytidine deaminase</fullName>
        <ecNumber evidence="4 13">3.5.4.5</ecNumber>
    </recommendedName>
    <alternativeName>
        <fullName evidence="8 13">Cytidine aminohydrolase</fullName>
    </alternativeName>
</protein>
<dbReference type="PROSITE" id="PS51747">
    <property type="entry name" value="CYT_DCMP_DEAMINASES_2"/>
    <property type="match status" value="1"/>
</dbReference>
<comment type="catalytic activity">
    <reaction evidence="9 13">
        <text>cytidine + H2O + H(+) = uridine + NH4(+)</text>
        <dbReference type="Rhea" id="RHEA:16069"/>
        <dbReference type="ChEBI" id="CHEBI:15377"/>
        <dbReference type="ChEBI" id="CHEBI:15378"/>
        <dbReference type="ChEBI" id="CHEBI:16704"/>
        <dbReference type="ChEBI" id="CHEBI:17562"/>
        <dbReference type="ChEBI" id="CHEBI:28938"/>
        <dbReference type="EC" id="3.5.4.5"/>
    </reaction>
</comment>
<dbReference type="Pfam" id="PF00383">
    <property type="entry name" value="dCMP_cyt_deam_1"/>
    <property type="match status" value="1"/>
</dbReference>
<dbReference type="GO" id="GO:0004126">
    <property type="term" value="F:cytidine deaminase activity"/>
    <property type="evidence" value="ECO:0007669"/>
    <property type="project" value="UniProtKB-UniRule"/>
</dbReference>
<dbReference type="GO" id="GO:0008270">
    <property type="term" value="F:zinc ion binding"/>
    <property type="evidence" value="ECO:0007669"/>
    <property type="project" value="UniProtKB-UniRule"/>
</dbReference>
<evidence type="ECO:0000256" key="3">
    <source>
        <dbReference type="ARBA" id="ARBA00006576"/>
    </source>
</evidence>
<evidence type="ECO:0000256" key="5">
    <source>
        <dbReference type="ARBA" id="ARBA00022723"/>
    </source>
</evidence>
<evidence type="ECO:0000256" key="7">
    <source>
        <dbReference type="ARBA" id="ARBA00022833"/>
    </source>
</evidence>
<evidence type="ECO:0000256" key="9">
    <source>
        <dbReference type="ARBA" id="ARBA00049558"/>
    </source>
</evidence>
<dbReference type="PROSITE" id="PS00903">
    <property type="entry name" value="CYT_DCMP_DEAMINASES_1"/>
    <property type="match status" value="1"/>
</dbReference>